<accession>N6W5I1</accession>
<dbReference type="HOGENOM" id="CLU_3094570_0_0_11"/>
<keyword evidence="3" id="KW-1185">Reference proteome</keyword>
<proteinExistence type="predicted"/>
<gene>
    <name evidence="2" type="ORF">HMPREF9004_1645</name>
</gene>
<reference evidence="2 3" key="1">
    <citation type="submission" date="2013-03" db="EMBL/GenBank/DDBJ databases">
        <title>Reference genome for the Human Microbiome Project.</title>
        <authorList>
            <person name="Aqrawi P."/>
            <person name="Ayvaz T."/>
            <person name="Bess C."/>
            <person name="Blankenburg K."/>
            <person name="Coyle M."/>
            <person name="Deng J."/>
            <person name="Forbes L."/>
            <person name="Fowler G."/>
            <person name="Francisco L."/>
            <person name="Fu Q."/>
            <person name="Gibbs R."/>
            <person name="Gross S."/>
            <person name="Gubbala S."/>
            <person name="Hale W."/>
            <person name="Hemphill L."/>
            <person name="Highlander S."/>
            <person name="Hirani K."/>
            <person name="Jackson L."/>
            <person name="Jakkamsetti A."/>
            <person name="Javaid M."/>
            <person name="Jayaseelan J.C."/>
            <person name="Jiang H."/>
            <person name="Joshi V."/>
            <person name="Korchina V."/>
            <person name="Kovar C."/>
            <person name="Lara F."/>
            <person name="Lee S."/>
            <person name="Liu Y."/>
            <person name="Mata R."/>
            <person name="Mathew T."/>
            <person name="Munidasa M."/>
            <person name="Muzny D."/>
            <person name="Nazareth L."/>
            <person name="Ngo R."/>
            <person name="Nguyen L."/>
            <person name="Nguyen N."/>
            <person name="Okwuonu G."/>
            <person name="Ongeri F."/>
            <person name="Palculict T."/>
            <person name="Patil S."/>
            <person name="Petrosino J."/>
            <person name="Pham C."/>
            <person name="Pham P."/>
            <person name="Pu L.-L."/>
            <person name="Qin X."/>
            <person name="Qu J."/>
            <person name="Reid J."/>
            <person name="Ross M."/>
            <person name="Ruth R."/>
            <person name="Saada N."/>
            <person name="San Lucas F."/>
            <person name="Santibanez J."/>
            <person name="Shang Y."/>
            <person name="Simmons D."/>
            <person name="Song X.-Z."/>
            <person name="Tang L.-Y."/>
            <person name="Thornton R."/>
            <person name="Warren J."/>
            <person name="Weissenberger G."/>
            <person name="Wilczek-Boney K."/>
            <person name="Worley K."/>
            <person name="Youmans B."/>
            <person name="Zhang J."/>
            <person name="Zhang L."/>
            <person name="Zhao Z."/>
            <person name="Zhou C."/>
            <person name="Zhu D."/>
            <person name="Zhu Y."/>
        </authorList>
    </citation>
    <scope>NUCLEOTIDE SEQUENCE [LARGE SCALE GENOMIC DNA]</scope>
    <source>
        <strain evidence="2 3">F0333</strain>
    </source>
</reference>
<evidence type="ECO:0000313" key="3">
    <source>
        <dbReference type="Proteomes" id="UP000013015"/>
    </source>
</evidence>
<organism evidence="2 3">
    <name type="scientific">Schaalia cardiffensis F0333</name>
    <dbReference type="NCBI Taxonomy" id="888050"/>
    <lineage>
        <taxon>Bacteria</taxon>
        <taxon>Bacillati</taxon>
        <taxon>Actinomycetota</taxon>
        <taxon>Actinomycetes</taxon>
        <taxon>Actinomycetales</taxon>
        <taxon>Actinomycetaceae</taxon>
        <taxon>Schaalia</taxon>
    </lineage>
</organism>
<name>N6W5I1_9ACTO</name>
<comment type="caution">
    <text evidence="2">The sequence shown here is derived from an EMBL/GenBank/DDBJ whole genome shotgun (WGS) entry which is preliminary data.</text>
</comment>
<protein>
    <submittedName>
        <fullName evidence="2">Uncharacterized protein</fullName>
    </submittedName>
</protein>
<dbReference type="EMBL" id="AQHZ01000024">
    <property type="protein sequence ID" value="ENO17735.1"/>
    <property type="molecule type" value="Genomic_DNA"/>
</dbReference>
<dbReference type="AlphaFoldDB" id="N6W5I1"/>
<feature type="region of interest" description="Disordered" evidence="1">
    <location>
        <begin position="1"/>
        <end position="51"/>
    </location>
</feature>
<dbReference type="Proteomes" id="UP000013015">
    <property type="component" value="Unassembled WGS sequence"/>
</dbReference>
<evidence type="ECO:0000313" key="2">
    <source>
        <dbReference type="EMBL" id="ENO17735.1"/>
    </source>
</evidence>
<evidence type="ECO:0000256" key="1">
    <source>
        <dbReference type="SAM" id="MobiDB-lite"/>
    </source>
</evidence>
<sequence>MGRAKASSFERQGALPLVLKIGGGEKNRRGKTMPRAEEKGRVSAGSQRRGE</sequence>